<organism evidence="1 2">
    <name type="scientific">Salinimicrobium oceani</name>
    <dbReference type="NCBI Taxonomy" id="2722702"/>
    <lineage>
        <taxon>Bacteria</taxon>
        <taxon>Pseudomonadati</taxon>
        <taxon>Bacteroidota</taxon>
        <taxon>Flavobacteriia</taxon>
        <taxon>Flavobacteriales</taxon>
        <taxon>Flavobacteriaceae</taxon>
        <taxon>Salinimicrobium</taxon>
    </lineage>
</organism>
<accession>A0ABX1D010</accession>
<comment type="caution">
    <text evidence="1">The sequence shown here is derived from an EMBL/GenBank/DDBJ whole genome shotgun (WGS) entry which is preliminary data.</text>
</comment>
<dbReference type="GO" id="GO:0003746">
    <property type="term" value="F:translation elongation factor activity"/>
    <property type="evidence" value="ECO:0007669"/>
    <property type="project" value="UniProtKB-KW"/>
</dbReference>
<proteinExistence type="predicted"/>
<reference evidence="1 2" key="1">
    <citation type="submission" date="2020-03" db="EMBL/GenBank/DDBJ databases">
        <title>Salinimicrobium sp. nov, isolated from SCS.</title>
        <authorList>
            <person name="Cao W.R."/>
        </authorList>
    </citation>
    <scope>NUCLEOTIDE SEQUENCE [LARGE SCALE GENOMIC DNA]</scope>
    <source>
        <strain evidence="2">J15B91</strain>
    </source>
</reference>
<name>A0ABX1D010_9FLAO</name>
<protein>
    <submittedName>
        <fullName evidence="1">Transcription elongation factor</fullName>
    </submittedName>
</protein>
<dbReference type="Proteomes" id="UP000703674">
    <property type="component" value="Unassembled WGS sequence"/>
</dbReference>
<sequence length="147" mass="16088">MKKEQLIQACEAFVEDKLATVQRAIDDLEAALKLETKCSMGDKYETGRAMLHLEFEKLAGQYEEFKKLRKTVRMIPSGKTSKVGFGSIVKTSQANYFISVPAGIIEADGEKFFAVGAGAPVARALLEKEAGSSIVFNGREIHIEAVT</sequence>
<keyword evidence="1" id="KW-0648">Protein biosynthesis</keyword>
<keyword evidence="2" id="KW-1185">Reference proteome</keyword>
<keyword evidence="1" id="KW-0251">Elongation factor</keyword>
<evidence type="ECO:0000313" key="2">
    <source>
        <dbReference type="Proteomes" id="UP000703674"/>
    </source>
</evidence>
<dbReference type="EMBL" id="JAAVJR010000008">
    <property type="protein sequence ID" value="NJW53840.1"/>
    <property type="molecule type" value="Genomic_DNA"/>
</dbReference>
<evidence type="ECO:0000313" key="1">
    <source>
        <dbReference type="EMBL" id="NJW53840.1"/>
    </source>
</evidence>
<dbReference type="RefSeq" id="WP_168138946.1">
    <property type="nucleotide sequence ID" value="NZ_JAAVJR010000008.1"/>
</dbReference>
<gene>
    <name evidence="1" type="ORF">HC175_13020</name>
</gene>